<feature type="compositionally biased region" description="Polar residues" evidence="1">
    <location>
        <begin position="410"/>
        <end position="419"/>
    </location>
</feature>
<feature type="compositionally biased region" description="Pro residues" evidence="1">
    <location>
        <begin position="396"/>
        <end position="408"/>
    </location>
</feature>
<dbReference type="AlphaFoldDB" id="A0A250X8H5"/>
<protein>
    <submittedName>
        <fullName evidence="2">Uncharacterized protein</fullName>
    </submittedName>
</protein>
<sequence>MVIVSRLKMSRNRKSLDLLANEMGSRAMYTVQFKQVLEKSAAGTVEEGTVVALPTPTSLLIQARDDLMSRKNAAGLEILSKSKQNAVASQRESRSNVAVLYSKAKKTQKATSRKDMQDEDYHRDLLRWKKEFENDDDAMIDDILQEMKVKETKTLIPPLIKTGKVPLPRTNSRRNKSSTTALHVNLFATASKALAPAGRIQQAGLPHSANPSTPNEQAIQNGLTSDSESEDGVATDRSVTANCDIKTILEAPFSSVPGNVAASASADTADVVQEKFLQVLKKGGDTNETARSLSDASIPSVDNSAAAEGYTMNMAASWPSEQAPATAESKPGINVVGGTSKVPVEYGAVQHSFYSDTPFKEVASKPMSLGLSRAEHQMTKFRSMRYADISGFIPSTLPPPTPDIPPSPIRHSQSRGGATSPTPSRAPSPSPLSRRSIRPHPTVPPLASSVSACANPMLSLFISEAQANKRAQEGLKKYMEEQGMEEYKRDQEIEEAISHASKVAGRPTTSTTGLFQRIDSTFIPAPLSLLERRSRALSSEPALEEEQEEDGEDTHVNTQRWHTSEPLPLIAVRMSPREGVPHSLMAGSGVSPISSPLRGKLVAPGSPIGAPTPLFGSPSTRKMSLPLYMLGGEGGGMVRTGTFLRGSMALAEEKQNFYDSSQLLIKAAQYESAGFIKLSTVRSVDTEEEGSCLIPSPPYGSPSSYSGRHPASPSARHGSQLSMRHGSQLSMCHGTQLSMRHGTQLSMRHGAEQYSNKGQGAPVDVSLPRFGSPSVRFGYGGPELHNDKSILSRGSALSSHQEAVGTVGGYTTSQIRPSTHEASNRLEASSSHHDHAAGHLGARPSTSMSSPLHSRPSRPNSNSAIPGMGGGNGIGRPSSVMRLKGGVFVNVHDQQSSTVQHPGGRHK</sequence>
<evidence type="ECO:0000313" key="3">
    <source>
        <dbReference type="Proteomes" id="UP000232323"/>
    </source>
</evidence>
<proteinExistence type="predicted"/>
<feature type="compositionally biased region" description="Polar residues" evidence="1">
    <location>
        <begin position="844"/>
        <end position="864"/>
    </location>
</feature>
<feature type="region of interest" description="Disordered" evidence="1">
    <location>
        <begin position="392"/>
        <end position="444"/>
    </location>
</feature>
<reference evidence="2 3" key="1">
    <citation type="submission" date="2017-08" db="EMBL/GenBank/DDBJ databases">
        <title>Acidophilic green algal genome provides insights into adaptation to an acidic environment.</title>
        <authorList>
            <person name="Hirooka S."/>
            <person name="Hirose Y."/>
            <person name="Kanesaki Y."/>
            <person name="Higuchi S."/>
            <person name="Fujiwara T."/>
            <person name="Onuma R."/>
            <person name="Era A."/>
            <person name="Ohbayashi R."/>
            <person name="Uzuka A."/>
            <person name="Nozaki H."/>
            <person name="Yoshikawa H."/>
            <person name="Miyagishima S.Y."/>
        </authorList>
    </citation>
    <scope>NUCLEOTIDE SEQUENCE [LARGE SCALE GENOMIC DNA]</scope>
    <source>
        <strain evidence="2 3">NIES-2499</strain>
    </source>
</reference>
<feature type="compositionally biased region" description="Basic and acidic residues" evidence="1">
    <location>
        <begin position="818"/>
        <end position="837"/>
    </location>
</feature>
<gene>
    <name evidence="2" type="ORF">CEUSTIGMA_g6510.t1</name>
</gene>
<feature type="compositionally biased region" description="Acidic residues" evidence="1">
    <location>
        <begin position="542"/>
        <end position="552"/>
    </location>
</feature>
<accession>A0A250X8H5</accession>
<feature type="region of interest" description="Disordered" evidence="1">
    <location>
        <begin position="810"/>
        <end position="880"/>
    </location>
</feature>
<feature type="compositionally biased region" description="Polar residues" evidence="1">
    <location>
        <begin position="209"/>
        <end position="226"/>
    </location>
</feature>
<dbReference type="Proteomes" id="UP000232323">
    <property type="component" value="Unassembled WGS sequence"/>
</dbReference>
<evidence type="ECO:0000256" key="1">
    <source>
        <dbReference type="SAM" id="MobiDB-lite"/>
    </source>
</evidence>
<feature type="compositionally biased region" description="Polar residues" evidence="1">
    <location>
        <begin position="717"/>
        <end position="727"/>
    </location>
</feature>
<dbReference type="EMBL" id="BEGY01000038">
    <property type="protein sequence ID" value="GAX79070.1"/>
    <property type="molecule type" value="Genomic_DNA"/>
</dbReference>
<feature type="region of interest" description="Disordered" evidence="1">
    <location>
        <begin position="687"/>
        <end position="727"/>
    </location>
</feature>
<comment type="caution">
    <text evidence="2">The sequence shown here is derived from an EMBL/GenBank/DDBJ whole genome shotgun (WGS) entry which is preliminary data.</text>
</comment>
<organism evidence="2 3">
    <name type="scientific">Chlamydomonas eustigma</name>
    <dbReference type="NCBI Taxonomy" id="1157962"/>
    <lineage>
        <taxon>Eukaryota</taxon>
        <taxon>Viridiplantae</taxon>
        <taxon>Chlorophyta</taxon>
        <taxon>core chlorophytes</taxon>
        <taxon>Chlorophyceae</taxon>
        <taxon>CS clade</taxon>
        <taxon>Chlamydomonadales</taxon>
        <taxon>Chlamydomonadaceae</taxon>
        <taxon>Chlamydomonas</taxon>
    </lineage>
</organism>
<feature type="region of interest" description="Disordered" evidence="1">
    <location>
        <begin position="203"/>
        <end position="236"/>
    </location>
</feature>
<keyword evidence="3" id="KW-1185">Reference proteome</keyword>
<name>A0A250X8H5_9CHLO</name>
<feature type="region of interest" description="Disordered" evidence="1">
    <location>
        <begin position="534"/>
        <end position="560"/>
    </location>
</feature>
<evidence type="ECO:0000313" key="2">
    <source>
        <dbReference type="EMBL" id="GAX79070.1"/>
    </source>
</evidence>